<keyword evidence="2" id="KW-1133">Transmembrane helix</keyword>
<keyword evidence="2" id="KW-0472">Membrane</keyword>
<dbReference type="PANTHER" id="PTHR43081">
    <property type="entry name" value="ADENYLATE CYCLASE, TERMINAL-DIFFERENTIATION SPECIFIC-RELATED"/>
    <property type="match status" value="1"/>
</dbReference>
<dbReference type="GeneID" id="8857780"/>
<evidence type="ECO:0000259" key="3">
    <source>
        <dbReference type="PROSITE" id="PS50125"/>
    </source>
</evidence>
<dbReference type="PROSITE" id="PS50125">
    <property type="entry name" value="GUANYLATE_CYCLASE_2"/>
    <property type="match status" value="1"/>
</dbReference>
<reference evidence="4 5" key="1">
    <citation type="journal article" date="2010" name="Cell">
        <title>The genome of Naegleria gruberi illuminates early eukaryotic versatility.</title>
        <authorList>
            <person name="Fritz-Laylin L.K."/>
            <person name="Prochnik S.E."/>
            <person name="Ginger M.L."/>
            <person name="Dacks J.B."/>
            <person name="Carpenter M.L."/>
            <person name="Field M.C."/>
            <person name="Kuo A."/>
            <person name="Paredez A."/>
            <person name="Chapman J."/>
            <person name="Pham J."/>
            <person name="Shu S."/>
            <person name="Neupane R."/>
            <person name="Cipriano M."/>
            <person name="Mancuso J."/>
            <person name="Tu H."/>
            <person name="Salamov A."/>
            <person name="Lindquist E."/>
            <person name="Shapiro H."/>
            <person name="Lucas S."/>
            <person name="Grigoriev I.V."/>
            <person name="Cande W.Z."/>
            <person name="Fulton C."/>
            <person name="Rokhsar D.S."/>
            <person name="Dawson S.C."/>
        </authorList>
    </citation>
    <scope>NUCLEOTIDE SEQUENCE [LARGE SCALE GENOMIC DNA]</scope>
    <source>
        <strain evidence="4 5">NEG-M</strain>
    </source>
</reference>
<dbReference type="SUPFAM" id="SSF55073">
    <property type="entry name" value="Nucleotide cyclase"/>
    <property type="match status" value="1"/>
</dbReference>
<dbReference type="InterPro" id="IPR050697">
    <property type="entry name" value="Adenylyl/Guanylyl_Cyclase_3/4"/>
</dbReference>
<dbReference type="AlphaFoldDB" id="D2VYE3"/>
<gene>
    <name evidence="4" type="ORF">NAEGRDRAFT_81707</name>
</gene>
<dbReference type="CDD" id="cd07302">
    <property type="entry name" value="CHD"/>
    <property type="match status" value="1"/>
</dbReference>
<feature type="domain" description="Guanylate cyclase" evidence="3">
    <location>
        <begin position="787"/>
        <end position="927"/>
    </location>
</feature>
<evidence type="ECO:0000256" key="1">
    <source>
        <dbReference type="SAM" id="MobiDB-lite"/>
    </source>
</evidence>
<dbReference type="VEuPathDB" id="AmoebaDB:NAEGRDRAFT_81707"/>
<dbReference type="GO" id="GO:0009190">
    <property type="term" value="P:cyclic nucleotide biosynthetic process"/>
    <property type="evidence" value="ECO:0007669"/>
    <property type="project" value="InterPro"/>
</dbReference>
<feature type="region of interest" description="Disordered" evidence="1">
    <location>
        <begin position="68"/>
        <end position="107"/>
    </location>
</feature>
<dbReference type="Pfam" id="PF00211">
    <property type="entry name" value="Guanylate_cyc"/>
    <property type="match status" value="1"/>
</dbReference>
<dbReference type="PANTHER" id="PTHR43081:SF1">
    <property type="entry name" value="ADENYLATE CYCLASE, TERMINAL-DIFFERENTIATION SPECIFIC"/>
    <property type="match status" value="1"/>
</dbReference>
<dbReference type="OMA" id="EYSFWIW"/>
<proteinExistence type="predicted"/>
<name>D2VYE3_NAEGR</name>
<dbReference type="KEGG" id="ngr:NAEGRDRAFT_81707"/>
<dbReference type="EMBL" id="GG738910">
    <property type="protein sequence ID" value="EFC38193.1"/>
    <property type="molecule type" value="Genomic_DNA"/>
</dbReference>
<feature type="compositionally biased region" description="Low complexity" evidence="1">
    <location>
        <begin position="79"/>
        <end position="107"/>
    </location>
</feature>
<organism evidence="5">
    <name type="scientific">Naegleria gruberi</name>
    <name type="common">Amoeba</name>
    <dbReference type="NCBI Taxonomy" id="5762"/>
    <lineage>
        <taxon>Eukaryota</taxon>
        <taxon>Discoba</taxon>
        <taxon>Heterolobosea</taxon>
        <taxon>Tetramitia</taxon>
        <taxon>Eutetramitia</taxon>
        <taxon>Vahlkampfiidae</taxon>
        <taxon>Naegleria</taxon>
    </lineage>
</organism>
<feature type="transmembrane region" description="Helical" evidence="2">
    <location>
        <begin position="319"/>
        <end position="343"/>
    </location>
</feature>
<sequence>MRASSSGDDSSSTSNLVAHHYQQNSNHHHQRPSLIDHILMNNNQTNNNNYYQQDRELEEVSTSVVQHYNNNGDLNFPISSSTSSSSSTNTTNNSPNHTPSPSTTNQQHIISNNSIINCEEDEEYFNRTTTNNNQSSNTSHNNIIPTNIHTTSSSAHLVGEINVHNNNNNLTSPADDQSTDEGIFQKTKRKGENILETILRYFCCVSHFSRNNTQLLESHNVSSSDYGAHSSAFIKVLKKNDHINIVNESNVSSRRRSRLSQEAVKKIKKKKRIRLMSDIDEDSDNEDQIIESEYSFWIWLKCFFGNLTFMCHPPKCCTILNILIILFIVQGIFGIISSFILLYSSGESVLKQTESIQQIQIKTYSKNEILKIVDYTNLAVETIKFEMAESDFNINNQLHWTKLFNYVASIYGNSIPIDGIFYGKSDNFYVGYNRNVQHTIRNGTAGKSQCQYFYRAHLDTIITDDSYYYENFDYVACNLSVSNTKRPWYLPYTKESDASNSIKWAPVFKSIYGDQSIAVTIPIYVNQTISQALNQTTLRYIPVDTAPSSIKVPSRLYGVVGFQLQSRALGELLKNSSGSFGEVDMVFITNPDGDLIAVNAQSGSDYFLFAKYIIQDYSERGVLHTLNTTTCQITNGVLCSLSLEKKSYSFEGEAYSVELLFATDLYSLGWGVAIASKVKSFADEVVTGGVTSVVVFVIVFIFGMIILFFTLKAISNPIQQLSIDMLKLTNLKDNKSKEQTLSIFSDIREMQIHIKAMKKGLITFSKYVPEIVVEKVMIKQDYSYGEAGLTTQNMSVLCCELNPSEIFREMKPSDLLDLLNDYFVLVCNATHNHGGLVDKFNTNALVCYFNESTFPVLNHEQNACSAALEIVNQISELIEKHSKKTSSKISIKVSVNSGDIICGLLGSNTRMNFSMIGKNYDMAINMLQMNNHYKTKVLIGQNTLRKVRENFICYFVDSLETEKISMPCSTFKCTSSGDLSKYDEEDNNGICNVYELICHKDEATELHKKIQSDLYQIESFLANQQYHYLYDKCLCVLSLEDLQSVEYLKSKYKAELNRQIL</sequence>
<dbReference type="OrthoDB" id="194468at2759"/>
<dbReference type="RefSeq" id="XP_002670937.1">
    <property type="nucleotide sequence ID" value="XM_002670891.1"/>
</dbReference>
<protein>
    <submittedName>
        <fullName evidence="4">Predicted protein</fullName>
    </submittedName>
</protein>
<evidence type="ECO:0000313" key="4">
    <source>
        <dbReference type="EMBL" id="EFC38193.1"/>
    </source>
</evidence>
<keyword evidence="5" id="KW-1185">Reference proteome</keyword>
<dbReference type="InterPro" id="IPR029787">
    <property type="entry name" value="Nucleotide_cyclase"/>
</dbReference>
<dbReference type="Gene3D" id="3.30.70.1230">
    <property type="entry name" value="Nucleotide cyclase"/>
    <property type="match status" value="1"/>
</dbReference>
<dbReference type="GO" id="GO:0035556">
    <property type="term" value="P:intracellular signal transduction"/>
    <property type="evidence" value="ECO:0007669"/>
    <property type="project" value="InterPro"/>
</dbReference>
<accession>D2VYE3</accession>
<dbReference type="InParanoid" id="D2VYE3"/>
<evidence type="ECO:0000256" key="2">
    <source>
        <dbReference type="SAM" id="Phobius"/>
    </source>
</evidence>
<dbReference type="Proteomes" id="UP000006671">
    <property type="component" value="Unassembled WGS sequence"/>
</dbReference>
<evidence type="ECO:0000313" key="5">
    <source>
        <dbReference type="Proteomes" id="UP000006671"/>
    </source>
</evidence>
<feature type="transmembrane region" description="Helical" evidence="2">
    <location>
        <begin position="685"/>
        <end position="711"/>
    </location>
</feature>
<keyword evidence="2" id="KW-0812">Transmembrane</keyword>
<dbReference type="InterPro" id="IPR001054">
    <property type="entry name" value="A/G_cyclase"/>
</dbReference>